<dbReference type="PANTHER" id="PTHR10000">
    <property type="entry name" value="PHOSPHOSERINE PHOSPHATASE"/>
    <property type="match status" value="1"/>
</dbReference>
<protein>
    <submittedName>
        <fullName evidence="1">HAD hydrolase family protein</fullName>
    </submittedName>
</protein>
<dbReference type="Gene3D" id="3.30.1240.10">
    <property type="match status" value="1"/>
</dbReference>
<dbReference type="PANTHER" id="PTHR10000:SF8">
    <property type="entry name" value="HAD SUPERFAMILY HYDROLASE-LIKE, TYPE 3"/>
    <property type="match status" value="1"/>
</dbReference>
<dbReference type="AlphaFoldDB" id="A0A5Q2FC86"/>
<evidence type="ECO:0000313" key="2">
    <source>
        <dbReference type="Proteomes" id="UP000386847"/>
    </source>
</evidence>
<sequence>MIPRLIATDLDGTFLHPDGVVSQTNARAVRAALDEGVHVVFATGRPPTWMQPIADLGLPTAPVIGCNGAIRYDLATGEVAEVVDIDPALIATLGQRVREVLPGVTLGLQRGDSFGYEPGYLESPPTVPGYRCAPLEDLLVGGPVLKVLVQSYRAPLDDVLTALREVAGEELTLTWSTRGADTGERVLVEVGARGVDKAAMLARYCATLGLDAGDVAAFGDMPNDLEMLSWAGRAYVMPPRHPLLAGIGRAVERSCSEDGVGRTILEWFNGVRGSTLTGVMDQASLD</sequence>
<dbReference type="GO" id="GO:0005829">
    <property type="term" value="C:cytosol"/>
    <property type="evidence" value="ECO:0007669"/>
    <property type="project" value="TreeGrafter"/>
</dbReference>
<dbReference type="GO" id="GO:0016791">
    <property type="term" value="F:phosphatase activity"/>
    <property type="evidence" value="ECO:0007669"/>
    <property type="project" value="TreeGrafter"/>
</dbReference>
<dbReference type="Gene3D" id="3.40.50.1000">
    <property type="entry name" value="HAD superfamily/HAD-like"/>
    <property type="match status" value="1"/>
</dbReference>
<keyword evidence="2" id="KW-1185">Reference proteome</keyword>
<dbReference type="KEGG" id="rain:Rai3103_12710"/>
<organism evidence="1 2">
    <name type="scientific">Raineyella fluvialis</name>
    <dbReference type="NCBI Taxonomy" id="2662261"/>
    <lineage>
        <taxon>Bacteria</taxon>
        <taxon>Bacillati</taxon>
        <taxon>Actinomycetota</taxon>
        <taxon>Actinomycetes</taxon>
        <taxon>Propionibacteriales</taxon>
        <taxon>Propionibacteriaceae</taxon>
        <taxon>Raineyella</taxon>
    </lineage>
</organism>
<evidence type="ECO:0000313" key="1">
    <source>
        <dbReference type="EMBL" id="QGF24378.1"/>
    </source>
</evidence>
<keyword evidence="1" id="KW-0378">Hydrolase</keyword>
<dbReference type="SUPFAM" id="SSF56784">
    <property type="entry name" value="HAD-like"/>
    <property type="match status" value="1"/>
</dbReference>
<dbReference type="InterPro" id="IPR023214">
    <property type="entry name" value="HAD_sf"/>
</dbReference>
<dbReference type="Proteomes" id="UP000386847">
    <property type="component" value="Chromosome"/>
</dbReference>
<accession>A0A5Q2FC86</accession>
<name>A0A5Q2FC86_9ACTN</name>
<dbReference type="EMBL" id="CP045725">
    <property type="protein sequence ID" value="QGF24378.1"/>
    <property type="molecule type" value="Genomic_DNA"/>
</dbReference>
<reference evidence="1 2" key="1">
    <citation type="submission" date="2019-10" db="EMBL/GenBank/DDBJ databases">
        <title>Genomic analysis of Raineyella sp. CBA3103.</title>
        <authorList>
            <person name="Roh S.W."/>
        </authorList>
    </citation>
    <scope>NUCLEOTIDE SEQUENCE [LARGE SCALE GENOMIC DNA]</scope>
    <source>
        <strain evidence="1 2">CBA3103</strain>
    </source>
</reference>
<gene>
    <name evidence="1" type="ORF">Rai3103_12710</name>
</gene>
<proteinExistence type="predicted"/>
<dbReference type="InterPro" id="IPR036412">
    <property type="entry name" value="HAD-like_sf"/>
</dbReference>
<dbReference type="RefSeq" id="WP_153572907.1">
    <property type="nucleotide sequence ID" value="NZ_CP045725.1"/>
</dbReference>
<dbReference type="GO" id="GO:0000287">
    <property type="term" value="F:magnesium ion binding"/>
    <property type="evidence" value="ECO:0007669"/>
    <property type="project" value="TreeGrafter"/>
</dbReference>
<dbReference type="Pfam" id="PF08282">
    <property type="entry name" value="Hydrolase_3"/>
    <property type="match status" value="1"/>
</dbReference>